<keyword evidence="14" id="KW-1185">Reference proteome</keyword>
<dbReference type="AlphaFoldDB" id="A0A7J5TUE5"/>
<dbReference type="InterPro" id="IPR020846">
    <property type="entry name" value="MFS_dom"/>
</dbReference>
<dbReference type="GO" id="GO:0055056">
    <property type="term" value="F:D-glucose transmembrane transporter activity"/>
    <property type="evidence" value="ECO:0007669"/>
    <property type="project" value="InterPro"/>
</dbReference>
<feature type="transmembrane region" description="Helical" evidence="11">
    <location>
        <begin position="236"/>
        <end position="260"/>
    </location>
</feature>
<evidence type="ECO:0000256" key="5">
    <source>
        <dbReference type="ARBA" id="ARBA00022475"/>
    </source>
</evidence>
<evidence type="ECO:0000256" key="11">
    <source>
        <dbReference type="SAM" id="Phobius"/>
    </source>
</evidence>
<evidence type="ECO:0000313" key="14">
    <source>
        <dbReference type="Proteomes" id="UP000488299"/>
    </source>
</evidence>
<organism evidence="13 14">
    <name type="scientific">Rudanella paleaurantiibacter</name>
    <dbReference type="NCBI Taxonomy" id="2614655"/>
    <lineage>
        <taxon>Bacteria</taxon>
        <taxon>Pseudomonadati</taxon>
        <taxon>Bacteroidota</taxon>
        <taxon>Cytophagia</taxon>
        <taxon>Cytophagales</taxon>
        <taxon>Cytophagaceae</taxon>
        <taxon>Rudanella</taxon>
    </lineage>
</organism>
<comment type="subcellular location">
    <subcellularLocation>
        <location evidence="2">Cell inner membrane</location>
        <topology evidence="2">Multi-pass membrane protein</topology>
    </subcellularLocation>
</comment>
<feature type="transmembrane region" description="Helical" evidence="11">
    <location>
        <begin position="45"/>
        <end position="66"/>
    </location>
</feature>
<evidence type="ECO:0000256" key="9">
    <source>
        <dbReference type="ARBA" id="ARBA00022989"/>
    </source>
</evidence>
<comment type="similarity">
    <text evidence="3">Belongs to the major facilitator superfamily. FHS transporter (TC 2.A.1.7) family.</text>
</comment>
<evidence type="ECO:0000313" key="13">
    <source>
        <dbReference type="EMBL" id="KAB7727279.1"/>
    </source>
</evidence>
<dbReference type="PANTHER" id="PTHR43702:SF3">
    <property type="entry name" value="PROTEIN TSGA"/>
    <property type="match status" value="1"/>
</dbReference>
<evidence type="ECO:0000256" key="2">
    <source>
        <dbReference type="ARBA" id="ARBA00004429"/>
    </source>
</evidence>
<keyword evidence="7" id="KW-0762">Sugar transport</keyword>
<reference evidence="13 14" key="1">
    <citation type="submission" date="2019-10" db="EMBL/GenBank/DDBJ databases">
        <title>Rudanella paleaurantiibacter sp. nov., isolated from sludge.</title>
        <authorList>
            <person name="Xu S.Q."/>
        </authorList>
    </citation>
    <scope>NUCLEOTIDE SEQUENCE [LARGE SCALE GENOMIC DNA]</scope>
    <source>
        <strain evidence="13 14">HX-22-17</strain>
    </source>
</reference>
<feature type="transmembrane region" description="Helical" evidence="11">
    <location>
        <begin position="73"/>
        <end position="90"/>
    </location>
</feature>
<dbReference type="GO" id="GO:0005886">
    <property type="term" value="C:plasma membrane"/>
    <property type="evidence" value="ECO:0007669"/>
    <property type="project" value="UniProtKB-SubCell"/>
</dbReference>
<dbReference type="CDD" id="cd17394">
    <property type="entry name" value="MFS_FucP_like"/>
    <property type="match status" value="1"/>
</dbReference>
<dbReference type="InterPro" id="IPR005964">
    <property type="entry name" value="Glc/Gal_transptr_bac"/>
</dbReference>
<keyword evidence="10 11" id="KW-0472">Membrane</keyword>
<dbReference type="PANTHER" id="PTHR43702">
    <property type="entry name" value="L-FUCOSE-PROTON SYMPORTER"/>
    <property type="match status" value="1"/>
</dbReference>
<feature type="transmembrane region" description="Helical" evidence="11">
    <location>
        <begin position="326"/>
        <end position="349"/>
    </location>
</feature>
<dbReference type="Pfam" id="PF07690">
    <property type="entry name" value="MFS_1"/>
    <property type="match status" value="1"/>
</dbReference>
<feature type="transmembrane region" description="Helical" evidence="11">
    <location>
        <begin position="102"/>
        <end position="123"/>
    </location>
</feature>
<dbReference type="InterPro" id="IPR005275">
    <property type="entry name" value="Lfuc_symporter_FucP"/>
</dbReference>
<keyword evidence="9 11" id="KW-1133">Transmembrane helix</keyword>
<dbReference type="Gene3D" id="1.20.1250.20">
    <property type="entry name" value="MFS general substrate transporter like domains"/>
    <property type="match status" value="2"/>
</dbReference>
<evidence type="ECO:0000256" key="3">
    <source>
        <dbReference type="ARBA" id="ARBA00009120"/>
    </source>
</evidence>
<feature type="transmembrane region" description="Helical" evidence="11">
    <location>
        <begin position="190"/>
        <end position="208"/>
    </location>
</feature>
<feature type="transmembrane region" description="Helical" evidence="11">
    <location>
        <begin position="385"/>
        <end position="404"/>
    </location>
</feature>
<dbReference type="InterPro" id="IPR011701">
    <property type="entry name" value="MFS"/>
</dbReference>
<dbReference type="Proteomes" id="UP000488299">
    <property type="component" value="Unassembled WGS sequence"/>
</dbReference>
<dbReference type="NCBIfam" id="TIGR01272">
    <property type="entry name" value="gluP"/>
    <property type="match status" value="1"/>
</dbReference>
<comment type="caution">
    <text evidence="13">The sequence shown here is derived from an EMBL/GenBank/DDBJ whole genome shotgun (WGS) entry which is preliminary data.</text>
</comment>
<dbReference type="GO" id="GO:0005354">
    <property type="term" value="F:galactose transmembrane transporter activity"/>
    <property type="evidence" value="ECO:0007669"/>
    <property type="project" value="InterPro"/>
</dbReference>
<evidence type="ECO:0000256" key="1">
    <source>
        <dbReference type="ARBA" id="ARBA00003321"/>
    </source>
</evidence>
<keyword evidence="8 11" id="KW-0812">Transmembrane</keyword>
<dbReference type="EMBL" id="WELI01000011">
    <property type="protein sequence ID" value="KAB7727279.1"/>
    <property type="molecule type" value="Genomic_DNA"/>
</dbReference>
<dbReference type="PROSITE" id="PS50850">
    <property type="entry name" value="MFS"/>
    <property type="match status" value="1"/>
</dbReference>
<evidence type="ECO:0000256" key="6">
    <source>
        <dbReference type="ARBA" id="ARBA00022519"/>
    </source>
</evidence>
<evidence type="ECO:0000256" key="7">
    <source>
        <dbReference type="ARBA" id="ARBA00022597"/>
    </source>
</evidence>
<protein>
    <submittedName>
        <fullName evidence="13">L-fucose:H+ symporter permease</fullName>
    </submittedName>
</protein>
<dbReference type="GO" id="GO:0015535">
    <property type="term" value="F:fucose:proton symporter activity"/>
    <property type="evidence" value="ECO:0007669"/>
    <property type="project" value="InterPro"/>
</dbReference>
<dbReference type="RefSeq" id="WP_152126357.1">
    <property type="nucleotide sequence ID" value="NZ_WELI01000011.1"/>
</dbReference>
<dbReference type="InterPro" id="IPR050375">
    <property type="entry name" value="MFS_TsgA-like"/>
</dbReference>
<evidence type="ECO:0000256" key="10">
    <source>
        <dbReference type="ARBA" id="ARBA00023136"/>
    </source>
</evidence>
<feature type="transmembrane region" description="Helical" evidence="11">
    <location>
        <begin position="302"/>
        <end position="320"/>
    </location>
</feature>
<proteinExistence type="inferred from homology"/>
<dbReference type="InterPro" id="IPR036259">
    <property type="entry name" value="MFS_trans_sf"/>
</dbReference>
<comment type="function">
    <text evidence="1">Intake of glucose and galactose.</text>
</comment>
<evidence type="ECO:0000259" key="12">
    <source>
        <dbReference type="PROSITE" id="PS50850"/>
    </source>
</evidence>
<evidence type="ECO:0000256" key="8">
    <source>
        <dbReference type="ARBA" id="ARBA00022692"/>
    </source>
</evidence>
<name>A0A7J5TUE5_9BACT</name>
<feature type="transmembrane region" description="Helical" evidence="11">
    <location>
        <begin position="272"/>
        <end position="290"/>
    </location>
</feature>
<feature type="transmembrane region" description="Helical" evidence="11">
    <location>
        <begin position="7"/>
        <end position="25"/>
    </location>
</feature>
<gene>
    <name evidence="13" type="primary">fucP</name>
    <name evidence="13" type="ORF">F5984_21870</name>
</gene>
<dbReference type="GO" id="GO:1904659">
    <property type="term" value="P:D-glucose transmembrane transport"/>
    <property type="evidence" value="ECO:0007669"/>
    <property type="project" value="InterPro"/>
</dbReference>
<keyword evidence="4" id="KW-0813">Transport</keyword>
<sequence length="423" mass="45514">MQTQSRFPFILITALFFLWGFAHNLNPILIPHLKKACELTDLQSALIDAAFFIGYFVTALPAGAFMKRFGYKRGIITGLLVFAAGAYLFYPAAETRQYEQFLFALFVIASGLTFLETAANPYATMLGEPATATQRLNLAQSFNGLAATLAPLAGGLFILSGRSISEADKTRLSPDAFDQLLAAEAATVQVPYLIIGTVVLLVAGIVAFTQLPEIKEETDQPGTSQSKRSIWQERNLLLGVLTQFFYVGAQVCITSFFIRFVGQAADIDEKAGAYYLSVALLGFMLGRFVGTFLMRYIAPHRLLALYAVINVGLLVLAVFVGGIASVYALIGVGFFMSIMFPTIFALSIAGLGEQTKLGSSLLIMAIAGGALFPLIMGQVSDLTNIRLAYLVPAACFLVVLYFGLTTSAKHTVGAGEALQPVAH</sequence>
<accession>A0A7J5TUE5</accession>
<dbReference type="NCBIfam" id="TIGR00885">
    <property type="entry name" value="fucP"/>
    <property type="match status" value="1"/>
</dbReference>
<feature type="transmembrane region" description="Helical" evidence="11">
    <location>
        <begin position="144"/>
        <end position="164"/>
    </location>
</feature>
<keyword evidence="6" id="KW-0997">Cell inner membrane</keyword>
<feature type="domain" description="Major facilitator superfamily (MFS) profile" evidence="12">
    <location>
        <begin position="8"/>
        <end position="411"/>
    </location>
</feature>
<dbReference type="SUPFAM" id="SSF103473">
    <property type="entry name" value="MFS general substrate transporter"/>
    <property type="match status" value="1"/>
</dbReference>
<feature type="transmembrane region" description="Helical" evidence="11">
    <location>
        <begin position="361"/>
        <end position="379"/>
    </location>
</feature>
<keyword evidence="5" id="KW-1003">Cell membrane</keyword>
<evidence type="ECO:0000256" key="4">
    <source>
        <dbReference type="ARBA" id="ARBA00022448"/>
    </source>
</evidence>